<evidence type="ECO:0000313" key="2">
    <source>
        <dbReference type="Proteomes" id="UP001144280"/>
    </source>
</evidence>
<keyword evidence="2" id="KW-1185">Reference proteome</keyword>
<dbReference type="Proteomes" id="UP001144280">
    <property type="component" value="Unassembled WGS sequence"/>
</dbReference>
<dbReference type="EMBL" id="BSDI01000007">
    <property type="protein sequence ID" value="GLH96924.1"/>
    <property type="molecule type" value="Genomic_DNA"/>
</dbReference>
<dbReference type="Gene3D" id="3.40.1230.10">
    <property type="entry name" value="MTH938-like"/>
    <property type="match status" value="1"/>
</dbReference>
<organism evidence="1 2">
    <name type="scientific">Phytohabitans aurantiacus</name>
    <dbReference type="NCBI Taxonomy" id="3016789"/>
    <lineage>
        <taxon>Bacteria</taxon>
        <taxon>Bacillati</taxon>
        <taxon>Actinomycetota</taxon>
        <taxon>Actinomycetes</taxon>
        <taxon>Micromonosporales</taxon>
        <taxon>Micromonosporaceae</taxon>
    </lineage>
</organism>
<reference evidence="1" key="1">
    <citation type="submission" date="2022-12" db="EMBL/GenBank/DDBJ databases">
        <title>New Phytohabitans aurantiacus sp. RD004123 nov., an actinomycete isolated from soil.</title>
        <authorList>
            <person name="Triningsih D.W."/>
            <person name="Harunari E."/>
            <person name="Igarashi Y."/>
        </authorList>
    </citation>
    <scope>NUCLEOTIDE SEQUENCE</scope>
    <source>
        <strain evidence="1">RD004123</strain>
    </source>
</reference>
<comment type="caution">
    <text evidence="1">The sequence shown here is derived from an EMBL/GenBank/DDBJ whole genome shotgun (WGS) entry which is preliminary data.</text>
</comment>
<sequence length="125" mass="13653">MTDDRKVSPRVLAISWGHMDVEGLTPGKDFKLYPGGGRLWDWSETGTQHRPGVQPVDVEELLSYGATVVVLSRGMQLQLEIDPRTLALLGERGVAVHVAETVEAVQLYNDLALTQPVGGLFHSTC</sequence>
<protein>
    <recommendedName>
        <fullName evidence="3">Dinitrogenase iron-molybdenum cofactor biosynthesis domain-containing protein</fullName>
    </recommendedName>
</protein>
<dbReference type="RefSeq" id="WP_281894281.1">
    <property type="nucleotide sequence ID" value="NZ_BSDI01000007.1"/>
</dbReference>
<gene>
    <name evidence="1" type="ORF">Pa4123_21980</name>
</gene>
<dbReference type="PANTHER" id="PTHR15811">
    <property type="entry name" value="MTH938 DOMAIN-CONTAINING PROTEIN"/>
    <property type="match status" value="1"/>
</dbReference>
<evidence type="ECO:0000313" key="1">
    <source>
        <dbReference type="EMBL" id="GLH96924.1"/>
    </source>
</evidence>
<dbReference type="InterPro" id="IPR007523">
    <property type="entry name" value="NDUFAF3/AAMDC"/>
</dbReference>
<proteinExistence type="predicted"/>
<dbReference type="PANTHER" id="PTHR15811:SF5">
    <property type="entry name" value="MTH938 DOMAIN-CONTAINING PROTEIN"/>
    <property type="match status" value="1"/>
</dbReference>
<accession>A0ABQ5QRA3</accession>
<dbReference type="Pfam" id="PF04430">
    <property type="entry name" value="DUF498"/>
    <property type="match status" value="1"/>
</dbReference>
<evidence type="ECO:0008006" key="3">
    <source>
        <dbReference type="Google" id="ProtNLM"/>
    </source>
</evidence>
<dbReference type="SUPFAM" id="SSF64076">
    <property type="entry name" value="MTH938-like"/>
    <property type="match status" value="1"/>
</dbReference>
<dbReference type="InterPro" id="IPR036748">
    <property type="entry name" value="MTH938-like_sf"/>
</dbReference>
<name>A0ABQ5QRA3_9ACTN</name>